<evidence type="ECO:0008006" key="5">
    <source>
        <dbReference type="Google" id="ProtNLM"/>
    </source>
</evidence>
<dbReference type="RefSeq" id="WP_302109068.1">
    <property type="nucleotide sequence ID" value="NZ_JAUKTR010000001.1"/>
</dbReference>
<keyword evidence="2" id="KW-0732">Signal</keyword>
<protein>
    <recommendedName>
        <fullName evidence="5">Lipoprotein</fullName>
    </recommendedName>
</protein>
<comment type="caution">
    <text evidence="3">The sequence shown here is derived from an EMBL/GenBank/DDBJ whole genome shotgun (WGS) entry which is preliminary data.</text>
</comment>
<name>A0ABT8SKP5_9CAUL</name>
<reference evidence="3" key="1">
    <citation type="submission" date="2023-07" db="EMBL/GenBank/DDBJ databases">
        <title>Brevundimonas soil sp. nov., isolated from the soil of chemical plant.</title>
        <authorList>
            <person name="Wu N."/>
        </authorList>
    </citation>
    <scope>NUCLEOTIDE SEQUENCE</scope>
    <source>
        <strain evidence="3">XZ-24</strain>
    </source>
</reference>
<organism evidence="3 4">
    <name type="scientific">Peiella sedimenti</name>
    <dbReference type="NCBI Taxonomy" id="3061083"/>
    <lineage>
        <taxon>Bacteria</taxon>
        <taxon>Pseudomonadati</taxon>
        <taxon>Pseudomonadota</taxon>
        <taxon>Alphaproteobacteria</taxon>
        <taxon>Caulobacterales</taxon>
        <taxon>Caulobacteraceae</taxon>
        <taxon>Peiella</taxon>
    </lineage>
</organism>
<dbReference type="PROSITE" id="PS51257">
    <property type="entry name" value="PROKAR_LIPOPROTEIN"/>
    <property type="match status" value="1"/>
</dbReference>
<proteinExistence type="predicted"/>
<evidence type="ECO:0000313" key="3">
    <source>
        <dbReference type="EMBL" id="MDO1558665.1"/>
    </source>
</evidence>
<accession>A0ABT8SKP5</accession>
<feature type="compositionally biased region" description="Pro residues" evidence="1">
    <location>
        <begin position="45"/>
        <end position="56"/>
    </location>
</feature>
<dbReference type="EMBL" id="JAUKTR010000001">
    <property type="protein sequence ID" value="MDO1558665.1"/>
    <property type="molecule type" value="Genomic_DNA"/>
</dbReference>
<evidence type="ECO:0000313" key="4">
    <source>
        <dbReference type="Proteomes" id="UP001169063"/>
    </source>
</evidence>
<gene>
    <name evidence="3" type="ORF">Q0812_04385</name>
</gene>
<dbReference type="Proteomes" id="UP001169063">
    <property type="component" value="Unassembled WGS sequence"/>
</dbReference>
<feature type="chain" id="PRO_5045448895" description="Lipoprotein" evidence="2">
    <location>
        <begin position="29"/>
        <end position="276"/>
    </location>
</feature>
<feature type="region of interest" description="Disordered" evidence="1">
    <location>
        <begin position="33"/>
        <end position="56"/>
    </location>
</feature>
<evidence type="ECO:0000256" key="2">
    <source>
        <dbReference type="SAM" id="SignalP"/>
    </source>
</evidence>
<evidence type="ECO:0000256" key="1">
    <source>
        <dbReference type="SAM" id="MobiDB-lite"/>
    </source>
</evidence>
<keyword evidence="4" id="KW-1185">Reference proteome</keyword>
<feature type="signal peptide" evidence="2">
    <location>
        <begin position="1"/>
        <end position="28"/>
    </location>
</feature>
<sequence length="276" mass="28675">MPAHRNSVAPARPARAALCAFVLALAVAACDRTPAPEPEPEPRPPEPAPAPVTPPIAPMSRVELLQALDAAASSFVGGQTVPASPRLAGRQFMLVQAFGCGGARPTSAEPGVASVERGGDGALTLSLRPADWSETALIRAAAPQAEAVEGLWVTRPWLRGTGCPTVRPDPLTPGAVSAQTYGLAAIFEEGGSRVARRDGRAYRHVIRAEEGAAPVEVPPEGYRLVVEGRLTAFPDGRAVRCSASGPDQRPSCIAAVEIDRVAFTDAAGATLSEWRS</sequence>